<feature type="compositionally biased region" description="Low complexity" evidence="1">
    <location>
        <begin position="465"/>
        <end position="480"/>
    </location>
</feature>
<dbReference type="SMART" id="SM00239">
    <property type="entry name" value="C2"/>
    <property type="match status" value="1"/>
</dbReference>
<feature type="compositionally biased region" description="Polar residues" evidence="1">
    <location>
        <begin position="31"/>
        <end position="41"/>
    </location>
</feature>
<dbReference type="EMBL" id="CABFNQ020000506">
    <property type="protein sequence ID" value="CAH0017325.1"/>
    <property type="molecule type" value="Genomic_DNA"/>
</dbReference>
<dbReference type="Pfam" id="PF00168">
    <property type="entry name" value="C2"/>
    <property type="match status" value="1"/>
</dbReference>
<proteinExistence type="predicted"/>
<name>A0A9N9V2F1_9HYPO</name>
<feature type="region of interest" description="Disordered" evidence="1">
    <location>
        <begin position="596"/>
        <end position="615"/>
    </location>
</feature>
<dbReference type="PROSITE" id="PS50004">
    <property type="entry name" value="C2"/>
    <property type="match status" value="1"/>
</dbReference>
<gene>
    <name evidence="3" type="ORF">CRHIZ90672A_00007020</name>
</gene>
<dbReference type="AlphaFoldDB" id="A0A9N9V2F1"/>
<evidence type="ECO:0000259" key="2">
    <source>
        <dbReference type="PROSITE" id="PS50004"/>
    </source>
</evidence>
<dbReference type="SUPFAM" id="SSF49562">
    <property type="entry name" value="C2 domain (Calcium/lipid-binding domain, CaLB)"/>
    <property type="match status" value="1"/>
</dbReference>
<evidence type="ECO:0000313" key="3">
    <source>
        <dbReference type="EMBL" id="CAH0017325.1"/>
    </source>
</evidence>
<feature type="region of interest" description="Disordered" evidence="1">
    <location>
        <begin position="282"/>
        <end position="305"/>
    </location>
</feature>
<dbReference type="InterPro" id="IPR000008">
    <property type="entry name" value="C2_dom"/>
</dbReference>
<organism evidence="3 4">
    <name type="scientific">Clonostachys rhizophaga</name>
    <dbReference type="NCBI Taxonomy" id="160324"/>
    <lineage>
        <taxon>Eukaryota</taxon>
        <taxon>Fungi</taxon>
        <taxon>Dikarya</taxon>
        <taxon>Ascomycota</taxon>
        <taxon>Pezizomycotina</taxon>
        <taxon>Sordariomycetes</taxon>
        <taxon>Hypocreomycetidae</taxon>
        <taxon>Hypocreales</taxon>
        <taxon>Bionectriaceae</taxon>
        <taxon>Clonostachys</taxon>
    </lineage>
</organism>
<dbReference type="Proteomes" id="UP000696573">
    <property type="component" value="Unassembled WGS sequence"/>
</dbReference>
<feature type="compositionally biased region" description="Low complexity" evidence="1">
    <location>
        <begin position="1"/>
        <end position="18"/>
    </location>
</feature>
<keyword evidence="4" id="KW-1185">Reference proteome</keyword>
<feature type="region of interest" description="Disordered" evidence="1">
    <location>
        <begin position="452"/>
        <end position="480"/>
    </location>
</feature>
<dbReference type="PANTHER" id="PTHR47800:SF5">
    <property type="entry name" value="FER-1-LIKE PROTEIN 6"/>
    <property type="match status" value="1"/>
</dbReference>
<dbReference type="InterPro" id="IPR035892">
    <property type="entry name" value="C2_domain_sf"/>
</dbReference>
<protein>
    <recommendedName>
        <fullName evidence="2">C2 domain-containing protein</fullName>
    </recommendedName>
</protein>
<evidence type="ECO:0000313" key="4">
    <source>
        <dbReference type="Proteomes" id="UP000696573"/>
    </source>
</evidence>
<feature type="compositionally biased region" description="Basic and acidic residues" evidence="1">
    <location>
        <begin position="452"/>
        <end position="464"/>
    </location>
</feature>
<accession>A0A9N9V2F1</accession>
<reference evidence="3" key="1">
    <citation type="submission" date="2021-10" db="EMBL/GenBank/DDBJ databases">
        <authorList>
            <person name="Piombo E."/>
        </authorList>
    </citation>
    <scope>NUCLEOTIDE SEQUENCE</scope>
</reference>
<dbReference type="GO" id="GO:0010628">
    <property type="term" value="P:positive regulation of gene expression"/>
    <property type="evidence" value="ECO:0007669"/>
    <property type="project" value="TreeGrafter"/>
</dbReference>
<sequence length="615" mass="68803">MAEQNNAINGANGANGTNESPAEQVSAPEPATSNGPSNGPSNEKVAFANGNTNGGDGKPAPRKTHTFGRPLRALTHRGPPGGYDDTPLPDVPQGYTLKFIFHRASNLPPSDLSSMSSDPFLVATLKTSSPKRHKEDPDLTHRTRTLRRTTEPEWEDEWIVANVPPSGFQLKCRIYDEDYPDSDDRLGNVTIKVPKIEDQGDPIPLPGKEFQAKRHMISKRAFLFKGITGILTQNFHMTPHLWISIEILGKSDPPYAQMCTLGPTTYFKHFSPMIGRLVGTKVDVEDDENPGAEGEQPTPKKTERKTEKYDFQAVEMQLQGPVPSRLYHRYVEFRPIISSMFMSKGLRGKILNAALHKQHRRVYNFDSSTEYGAFEARSEEAAMQLLKFAQFGEGNRIFTYVITLDALMRFTETGHEFGIDMLSKHTMHSNVATYVACSGEFFVQKLRHNHREESRLHEEDRIDVPRPSTSSRRPSPVRDVSQYELVIDNDSGTYRPDKRILPDLQQFLEENLPGLKITTKSSDDEELQAIKEARRKAKKQSGRIMNVVMNVSDSSLSSAVSDLDDRENWESGQPSKREAALAAVENPALAKQAFKRYMPRHGTGAVPKAANGEKS</sequence>
<dbReference type="PANTHER" id="PTHR47800">
    <property type="entry name" value="C2 DOMAIN-CONTAINING PROTEIN"/>
    <property type="match status" value="1"/>
</dbReference>
<evidence type="ECO:0000256" key="1">
    <source>
        <dbReference type="SAM" id="MobiDB-lite"/>
    </source>
</evidence>
<feature type="region of interest" description="Disordered" evidence="1">
    <location>
        <begin position="1"/>
        <end position="88"/>
    </location>
</feature>
<comment type="caution">
    <text evidence="3">The sequence shown here is derived from an EMBL/GenBank/DDBJ whole genome shotgun (WGS) entry which is preliminary data.</text>
</comment>
<feature type="domain" description="C2" evidence="2">
    <location>
        <begin position="79"/>
        <end position="207"/>
    </location>
</feature>
<dbReference type="OrthoDB" id="73919at2759"/>
<dbReference type="Gene3D" id="2.60.40.150">
    <property type="entry name" value="C2 domain"/>
    <property type="match status" value="1"/>
</dbReference>